<feature type="compositionally biased region" description="Low complexity" evidence="1">
    <location>
        <begin position="1"/>
        <end position="11"/>
    </location>
</feature>
<protein>
    <submittedName>
        <fullName evidence="3">Uncharacterized protein</fullName>
    </submittedName>
</protein>
<keyword evidence="2" id="KW-0472">Membrane</keyword>
<accession>X7F4T4</accession>
<gene>
    <name evidence="3" type="ORF">RISW2_16710</name>
</gene>
<name>X7F4T4_9RHOB</name>
<reference evidence="3 4" key="1">
    <citation type="submission" date="2014-01" db="EMBL/GenBank/DDBJ databases">
        <title>Roseivivax isoporae LMG 25204 Genome Sequencing.</title>
        <authorList>
            <person name="Lai Q."/>
            <person name="Li G."/>
            <person name="Shao Z."/>
        </authorList>
    </citation>
    <scope>NUCLEOTIDE SEQUENCE [LARGE SCALE GENOMIC DNA]</scope>
    <source>
        <strain evidence="3 4">LMG 25204</strain>
    </source>
</reference>
<sequence length="112" mass="12104">MEGSRFPASSRSAHHAHATSSSAEARATDRQGASGAPRQVRPLWTSRTFVDPDPLADRLSQADGMSPAGVRGGRSWPAQDSRDPMLAGGWWILPFFFLGIFLWVSVLLLIAA</sequence>
<dbReference type="AlphaFoldDB" id="X7F4T4"/>
<keyword evidence="4" id="KW-1185">Reference proteome</keyword>
<evidence type="ECO:0000256" key="2">
    <source>
        <dbReference type="SAM" id="Phobius"/>
    </source>
</evidence>
<evidence type="ECO:0000256" key="1">
    <source>
        <dbReference type="SAM" id="MobiDB-lite"/>
    </source>
</evidence>
<evidence type="ECO:0000313" key="4">
    <source>
        <dbReference type="Proteomes" id="UP000023430"/>
    </source>
</evidence>
<comment type="caution">
    <text evidence="3">The sequence shown here is derived from an EMBL/GenBank/DDBJ whole genome shotgun (WGS) entry which is preliminary data.</text>
</comment>
<evidence type="ECO:0000313" key="3">
    <source>
        <dbReference type="EMBL" id="ETX27049.1"/>
    </source>
</evidence>
<feature type="transmembrane region" description="Helical" evidence="2">
    <location>
        <begin position="90"/>
        <end position="111"/>
    </location>
</feature>
<dbReference type="Proteomes" id="UP000023430">
    <property type="component" value="Unassembled WGS sequence"/>
</dbReference>
<dbReference type="EMBL" id="JAME01000042">
    <property type="protein sequence ID" value="ETX27049.1"/>
    <property type="molecule type" value="Genomic_DNA"/>
</dbReference>
<organism evidence="3 4">
    <name type="scientific">Roseivivax isoporae LMG 25204</name>
    <dbReference type="NCBI Taxonomy" id="1449351"/>
    <lineage>
        <taxon>Bacteria</taxon>
        <taxon>Pseudomonadati</taxon>
        <taxon>Pseudomonadota</taxon>
        <taxon>Alphaproteobacteria</taxon>
        <taxon>Rhodobacterales</taxon>
        <taxon>Roseobacteraceae</taxon>
        <taxon>Roseivivax</taxon>
    </lineage>
</organism>
<keyword evidence="2" id="KW-1133">Transmembrane helix</keyword>
<proteinExistence type="predicted"/>
<feature type="region of interest" description="Disordered" evidence="1">
    <location>
        <begin position="1"/>
        <end position="78"/>
    </location>
</feature>
<keyword evidence="2" id="KW-0812">Transmembrane</keyword>